<protein>
    <recommendedName>
        <fullName evidence="3">Alpha-galactosidase</fullName>
    </recommendedName>
</protein>
<evidence type="ECO:0000313" key="1">
    <source>
        <dbReference type="EMBL" id="MST98802.1"/>
    </source>
</evidence>
<dbReference type="InterPro" id="IPR017853">
    <property type="entry name" value="GH"/>
</dbReference>
<dbReference type="InterPro" id="IPR013785">
    <property type="entry name" value="Aldolase_TIM"/>
</dbReference>
<dbReference type="EMBL" id="VUNS01000024">
    <property type="protein sequence ID" value="MST98802.1"/>
    <property type="molecule type" value="Genomic_DNA"/>
</dbReference>
<name>A0A844G7F4_9BACT</name>
<dbReference type="Gene3D" id="3.20.20.70">
    <property type="entry name" value="Aldolase class I"/>
    <property type="match status" value="1"/>
</dbReference>
<dbReference type="RefSeq" id="WP_206213271.1">
    <property type="nucleotide sequence ID" value="NZ_VUNS01000024.1"/>
</dbReference>
<keyword evidence="2" id="KW-1185">Reference proteome</keyword>
<evidence type="ECO:0008006" key="3">
    <source>
        <dbReference type="Google" id="ProtNLM"/>
    </source>
</evidence>
<dbReference type="AlphaFoldDB" id="A0A844G7F4"/>
<sequence length="496" mass="55794">MKLKPENSGIGIRVSADTTPVTFVRLRWEHKFPAETLFLGDAWERAYGDLQWRTFDSHRFMPWYFLAHFSGVTAGCGVRVCPGAMAVWNIDPAGITLSLDLRNGTRGVILKGREIAVAVVVSAEYPKGTPFDAAKSFCKLMCSDPLPLRTPVYGGNNWYYAYGDSSHGEILADSRYIASLSEGLANRPFMVIDDGWEIMHQKPGNSGPWTCGNEKYPDMQKLADEMRSCGVRPGIWMRPLWNIDPAIPEMWKLPERNHTNLRALDPSRPEVIALVEEDIRRLSGWGYELIKHDFSTNDIFGRWGWEATPWLAAEENWHFADRSRTSAEIVVDFYKAILGASNGALILGCNTIGHLGAGLMHIARIGDDTSGNAWGKTRKMGVNSLAFRLCQHKAFFEVDADCVGITGKIPWQKNRQWTELLACSSTPFFASIRPGSLTAQEFAEMKQLFAVASRQDVAAEPVNWLADTLPEIWRFDGKEKRFHWYSDESACLSWDV</sequence>
<gene>
    <name evidence="1" type="ORF">FYJ85_17335</name>
</gene>
<proteinExistence type="predicted"/>
<accession>A0A844G7F4</accession>
<dbReference type="Proteomes" id="UP000435649">
    <property type="component" value="Unassembled WGS sequence"/>
</dbReference>
<reference evidence="1 2" key="1">
    <citation type="submission" date="2019-08" db="EMBL/GenBank/DDBJ databases">
        <title>In-depth cultivation of the pig gut microbiome towards novel bacterial diversity and tailored functional studies.</title>
        <authorList>
            <person name="Wylensek D."/>
            <person name="Hitch T.C.A."/>
            <person name="Clavel T."/>
        </authorList>
    </citation>
    <scope>NUCLEOTIDE SEQUENCE [LARGE SCALE GENOMIC DNA]</scope>
    <source>
        <strain evidence="1 2">BBE-744-WT-12</strain>
    </source>
</reference>
<organism evidence="1 2">
    <name type="scientific">Victivallis lenta</name>
    <dbReference type="NCBI Taxonomy" id="2606640"/>
    <lineage>
        <taxon>Bacteria</taxon>
        <taxon>Pseudomonadati</taxon>
        <taxon>Lentisphaerota</taxon>
        <taxon>Lentisphaeria</taxon>
        <taxon>Victivallales</taxon>
        <taxon>Victivallaceae</taxon>
        <taxon>Victivallis</taxon>
    </lineage>
</organism>
<evidence type="ECO:0000313" key="2">
    <source>
        <dbReference type="Proteomes" id="UP000435649"/>
    </source>
</evidence>
<comment type="caution">
    <text evidence="1">The sequence shown here is derived from an EMBL/GenBank/DDBJ whole genome shotgun (WGS) entry which is preliminary data.</text>
</comment>
<dbReference type="SUPFAM" id="SSF51445">
    <property type="entry name" value="(Trans)glycosidases"/>
    <property type="match status" value="1"/>
</dbReference>